<feature type="domain" description="Pyrrolo-quinoline quinone repeat" evidence="4">
    <location>
        <begin position="77"/>
        <end position="322"/>
    </location>
</feature>
<evidence type="ECO:0000313" key="6">
    <source>
        <dbReference type="Proteomes" id="UP000799640"/>
    </source>
</evidence>
<dbReference type="PANTHER" id="PTHR32303">
    <property type="entry name" value="QUINOPROTEIN ALCOHOL DEHYDROGENASE (CYTOCHROME C)"/>
    <property type="match status" value="1"/>
</dbReference>
<dbReference type="EMBL" id="ML996689">
    <property type="protein sequence ID" value="KAF2403537.1"/>
    <property type="molecule type" value="Genomic_DNA"/>
</dbReference>
<proteinExistence type="inferred from homology"/>
<sequence length="539" mass="57324">MALSDNPLACRLEAATCSYPIQRAACTALNGLLDIDVADPRWGANNLNNRWASLNTDINSASIPSLTEHCHVTYAQGGVSATPVISGNIVYYPTWNGLFVALDYTTCKVVWQTNVTAVISQYMTNDTVSTRICANSSRTSPQLDGDVLYYGTQRGALLVAADVKTGATRGVVKIHQHPAAIITQSPTLYNGTLYVGAASQEEIATQYIPSYECCSFIGNIAAYKFDHSTNKFTAVWNTNTLPLDEGWSGSAIWGSQPSIDPGRKQLYVATGNIYEFPAGFEKCENSTADCLPKDVYQDAILALDMEKGTIKWSNGFSPLDAWTSACKPPKSTTLCPQDPGPDADFGMAPVFIPGSLGDGTTGVDSVVAGQKSGIIYSLKADTGVLQWSVATSPDGDQGGISWGVAADNTSIYFTSINYGAEPWHLVPSGVALNNSAWGAMTIKTGQITWETQTPYNDFSYTPPTIVNDVVLVGAAGGKIGGRGKLIALAKGTGVSLLEIPVDSVLRGGIAVQDKYVMFGTGYSYGNPLNNGSFYVMSIK</sequence>
<dbReference type="Proteomes" id="UP000799640">
    <property type="component" value="Unassembled WGS sequence"/>
</dbReference>
<organism evidence="5 6">
    <name type="scientific">Trichodelitschia bisporula</name>
    <dbReference type="NCBI Taxonomy" id="703511"/>
    <lineage>
        <taxon>Eukaryota</taxon>
        <taxon>Fungi</taxon>
        <taxon>Dikarya</taxon>
        <taxon>Ascomycota</taxon>
        <taxon>Pezizomycotina</taxon>
        <taxon>Dothideomycetes</taxon>
        <taxon>Dothideomycetes incertae sedis</taxon>
        <taxon>Phaeotrichales</taxon>
        <taxon>Phaeotrichaceae</taxon>
        <taxon>Trichodelitschia</taxon>
    </lineage>
</organism>
<evidence type="ECO:0000256" key="2">
    <source>
        <dbReference type="ARBA" id="ARBA00008156"/>
    </source>
</evidence>
<protein>
    <submittedName>
        <fullName evidence="5">Quino protein alcohol dehydrogenase-like protein</fullName>
    </submittedName>
</protein>
<dbReference type="InterPro" id="IPR015943">
    <property type="entry name" value="WD40/YVTN_repeat-like_dom_sf"/>
</dbReference>
<dbReference type="Gene3D" id="2.130.10.10">
    <property type="entry name" value="YVTN repeat-like/Quinoprotein amine dehydrogenase"/>
    <property type="match status" value="1"/>
</dbReference>
<dbReference type="InterPro" id="IPR011047">
    <property type="entry name" value="Quinoprotein_ADH-like_sf"/>
</dbReference>
<dbReference type="AlphaFoldDB" id="A0A6G1I661"/>
<dbReference type="PANTHER" id="PTHR32303:SF10">
    <property type="entry name" value="OUTER MEMBRANE PROTEIN ASSEMBLY FACTOR BAMB"/>
    <property type="match status" value="1"/>
</dbReference>
<dbReference type="InterPro" id="IPR002372">
    <property type="entry name" value="PQQ_rpt_dom"/>
</dbReference>
<dbReference type="OrthoDB" id="416253at2759"/>
<gene>
    <name evidence="5" type="ORF">EJ06DRAFT_541333</name>
</gene>
<keyword evidence="6" id="KW-1185">Reference proteome</keyword>
<accession>A0A6G1I661</accession>
<keyword evidence="3" id="KW-0560">Oxidoreductase</keyword>
<name>A0A6G1I661_9PEZI</name>
<comment type="similarity">
    <text evidence="2">Belongs to the bacterial PQQ dehydrogenase family.</text>
</comment>
<reference evidence="5" key="1">
    <citation type="journal article" date="2020" name="Stud. Mycol.">
        <title>101 Dothideomycetes genomes: a test case for predicting lifestyles and emergence of pathogens.</title>
        <authorList>
            <person name="Haridas S."/>
            <person name="Albert R."/>
            <person name="Binder M."/>
            <person name="Bloem J."/>
            <person name="Labutti K."/>
            <person name="Salamov A."/>
            <person name="Andreopoulos B."/>
            <person name="Baker S."/>
            <person name="Barry K."/>
            <person name="Bills G."/>
            <person name="Bluhm B."/>
            <person name="Cannon C."/>
            <person name="Castanera R."/>
            <person name="Culley D."/>
            <person name="Daum C."/>
            <person name="Ezra D."/>
            <person name="Gonzalez J."/>
            <person name="Henrissat B."/>
            <person name="Kuo A."/>
            <person name="Liang C."/>
            <person name="Lipzen A."/>
            <person name="Lutzoni F."/>
            <person name="Magnuson J."/>
            <person name="Mondo S."/>
            <person name="Nolan M."/>
            <person name="Ohm R."/>
            <person name="Pangilinan J."/>
            <person name="Park H.-J."/>
            <person name="Ramirez L."/>
            <person name="Alfaro M."/>
            <person name="Sun H."/>
            <person name="Tritt A."/>
            <person name="Yoshinaga Y."/>
            <person name="Zwiers L.-H."/>
            <person name="Turgeon B."/>
            <person name="Goodwin S."/>
            <person name="Spatafora J."/>
            <person name="Crous P."/>
            <person name="Grigoriev I."/>
        </authorList>
    </citation>
    <scope>NUCLEOTIDE SEQUENCE</scope>
    <source>
        <strain evidence="5">CBS 262.69</strain>
    </source>
</reference>
<dbReference type="Pfam" id="PF01011">
    <property type="entry name" value="PQQ"/>
    <property type="match status" value="1"/>
</dbReference>
<evidence type="ECO:0000256" key="3">
    <source>
        <dbReference type="ARBA" id="ARBA00023002"/>
    </source>
</evidence>
<dbReference type="Gene3D" id="2.140.10.10">
    <property type="entry name" value="Quinoprotein alcohol dehydrogenase-like superfamily"/>
    <property type="match status" value="1"/>
</dbReference>
<evidence type="ECO:0000313" key="5">
    <source>
        <dbReference type="EMBL" id="KAF2403537.1"/>
    </source>
</evidence>
<dbReference type="GO" id="GO:0016491">
    <property type="term" value="F:oxidoreductase activity"/>
    <property type="evidence" value="ECO:0007669"/>
    <property type="project" value="UniProtKB-KW"/>
</dbReference>
<dbReference type="SMART" id="SM00564">
    <property type="entry name" value="PQQ"/>
    <property type="match status" value="5"/>
</dbReference>
<comment type="cofactor">
    <cofactor evidence="1">
        <name>pyrroloquinoline quinone</name>
        <dbReference type="ChEBI" id="CHEBI:58442"/>
    </cofactor>
</comment>
<evidence type="ECO:0000256" key="1">
    <source>
        <dbReference type="ARBA" id="ARBA00001931"/>
    </source>
</evidence>
<dbReference type="SUPFAM" id="SSF50998">
    <property type="entry name" value="Quinoprotein alcohol dehydrogenase-like"/>
    <property type="match status" value="2"/>
</dbReference>
<dbReference type="InterPro" id="IPR018391">
    <property type="entry name" value="PQQ_b-propeller_rpt"/>
</dbReference>
<evidence type="ECO:0000259" key="4">
    <source>
        <dbReference type="Pfam" id="PF01011"/>
    </source>
</evidence>